<keyword evidence="5 6" id="KW-0472">Membrane</keyword>
<keyword evidence="2" id="KW-0813">Transport</keyword>
<comment type="subcellular location">
    <subcellularLocation>
        <location evidence="1">Cell membrane</location>
        <topology evidence="1">Multi-pass membrane protein</topology>
    </subcellularLocation>
</comment>
<feature type="transmembrane region" description="Helical" evidence="6">
    <location>
        <begin position="286"/>
        <end position="304"/>
    </location>
</feature>
<dbReference type="RefSeq" id="WP_200756990.1">
    <property type="nucleotide sequence ID" value="NZ_AP023366.1"/>
</dbReference>
<dbReference type="SUPFAM" id="SSF103473">
    <property type="entry name" value="MFS general substrate transporter"/>
    <property type="match status" value="1"/>
</dbReference>
<accession>A0A7I8DAV2</accession>
<evidence type="ECO:0000313" key="9">
    <source>
        <dbReference type="Proteomes" id="UP000593802"/>
    </source>
</evidence>
<organism evidence="8 9">
    <name type="scientific">Effusibacillus dendaii</name>
    <dbReference type="NCBI Taxonomy" id="2743772"/>
    <lineage>
        <taxon>Bacteria</taxon>
        <taxon>Bacillati</taxon>
        <taxon>Bacillota</taxon>
        <taxon>Bacilli</taxon>
        <taxon>Bacillales</taxon>
        <taxon>Alicyclobacillaceae</taxon>
        <taxon>Effusibacillus</taxon>
    </lineage>
</organism>
<dbReference type="InterPro" id="IPR036259">
    <property type="entry name" value="MFS_trans_sf"/>
</dbReference>
<feature type="transmembrane region" description="Helical" evidence="6">
    <location>
        <begin position="178"/>
        <end position="198"/>
    </location>
</feature>
<gene>
    <name evidence="8" type="primary">yfnC</name>
    <name evidence="8" type="ORF">skT53_22100</name>
</gene>
<feature type="transmembrane region" description="Helical" evidence="6">
    <location>
        <begin position="88"/>
        <end position="107"/>
    </location>
</feature>
<evidence type="ECO:0000256" key="5">
    <source>
        <dbReference type="ARBA" id="ARBA00023136"/>
    </source>
</evidence>
<dbReference type="PANTHER" id="PTHR43129:SF1">
    <property type="entry name" value="FOSMIDOMYCIN RESISTANCE PROTEIN"/>
    <property type="match status" value="1"/>
</dbReference>
<dbReference type="KEGG" id="eff:skT53_22100"/>
<feature type="transmembrane region" description="Helical" evidence="6">
    <location>
        <begin position="373"/>
        <end position="391"/>
    </location>
</feature>
<dbReference type="AlphaFoldDB" id="A0A7I8DAV2"/>
<evidence type="ECO:0000256" key="3">
    <source>
        <dbReference type="ARBA" id="ARBA00022692"/>
    </source>
</evidence>
<name>A0A7I8DAV2_9BACL</name>
<dbReference type="CDD" id="cd17478">
    <property type="entry name" value="MFS_FsR"/>
    <property type="match status" value="1"/>
</dbReference>
<reference evidence="8 9" key="1">
    <citation type="submission" date="2020-08" db="EMBL/GenBank/DDBJ databases">
        <title>Complete Genome Sequence of Effusibacillus dendaii Strain skT53, Isolated from Farmland soil.</title>
        <authorList>
            <person name="Konishi T."/>
            <person name="Kawasaki H."/>
        </authorList>
    </citation>
    <scope>NUCLEOTIDE SEQUENCE [LARGE SCALE GENOMIC DNA]</scope>
    <source>
        <strain evidence="9">skT53</strain>
    </source>
</reference>
<sequence length="401" mass="42484">MQTVIRGKETVLQGQGSKTHYRILYFICAAHFLQDLLTSLVQSMLPVLKNAFDLSYTQLGIVVLVTTAISSVFQPAIGFATDKKPYPWLLPLAAVIAGAGFVGMGLASSYAQVLWMVALIGLASATFHPEASRVAHLAAGPKKNTAQSIFQMGGNAGQASGPLFVAALLIPLGMHGSFWLVVPAALSAVTLWAVSVWYKDRTSVKKQAAAETVTFRYGPLLLLVAIVLIRSALQSGIASFLPVYFVDVNKASVTLSEMVLFVFLMAGAVGTYFGGALADRFGKKQVLVYSLVLSLPFILLIPYLSGVWAFINIFFCGFFGLCSFAVTVVYAQELVPGKVGMISGLMIGLGLGAGGIGASVFGHLADSFGITSALRFLAILPIAAWGIGSFLPNDRAKLRAS</sequence>
<protein>
    <submittedName>
        <fullName evidence="8">Putative MFS-type transporter YfnC</fullName>
    </submittedName>
</protein>
<dbReference type="PROSITE" id="PS50850">
    <property type="entry name" value="MFS"/>
    <property type="match status" value="1"/>
</dbReference>
<evidence type="ECO:0000256" key="1">
    <source>
        <dbReference type="ARBA" id="ARBA00004651"/>
    </source>
</evidence>
<feature type="transmembrane region" description="Helical" evidence="6">
    <location>
        <begin position="61"/>
        <end position="81"/>
    </location>
</feature>
<feature type="transmembrane region" description="Helical" evidence="6">
    <location>
        <begin position="219"/>
        <end position="246"/>
    </location>
</feature>
<evidence type="ECO:0000259" key="7">
    <source>
        <dbReference type="PROSITE" id="PS50850"/>
    </source>
</evidence>
<feature type="transmembrane region" description="Helical" evidence="6">
    <location>
        <begin position="310"/>
        <end position="330"/>
    </location>
</feature>
<evidence type="ECO:0000256" key="4">
    <source>
        <dbReference type="ARBA" id="ARBA00022989"/>
    </source>
</evidence>
<feature type="transmembrane region" description="Helical" evidence="6">
    <location>
        <begin position="258"/>
        <end position="279"/>
    </location>
</feature>
<dbReference type="Proteomes" id="UP000593802">
    <property type="component" value="Chromosome"/>
</dbReference>
<keyword evidence="9" id="KW-1185">Reference proteome</keyword>
<dbReference type="Pfam" id="PF07690">
    <property type="entry name" value="MFS_1"/>
    <property type="match status" value="1"/>
</dbReference>
<evidence type="ECO:0000313" key="8">
    <source>
        <dbReference type="EMBL" id="BCJ87225.1"/>
    </source>
</evidence>
<dbReference type="Gene3D" id="1.20.1250.20">
    <property type="entry name" value="MFS general substrate transporter like domains"/>
    <property type="match status" value="2"/>
</dbReference>
<dbReference type="GO" id="GO:0022857">
    <property type="term" value="F:transmembrane transporter activity"/>
    <property type="evidence" value="ECO:0007669"/>
    <property type="project" value="InterPro"/>
</dbReference>
<evidence type="ECO:0000256" key="2">
    <source>
        <dbReference type="ARBA" id="ARBA00022448"/>
    </source>
</evidence>
<dbReference type="PANTHER" id="PTHR43129">
    <property type="entry name" value="FOSMIDOMYCIN RESISTANCE PROTEIN"/>
    <property type="match status" value="1"/>
</dbReference>
<dbReference type="InterPro" id="IPR020846">
    <property type="entry name" value="MFS_dom"/>
</dbReference>
<proteinExistence type="predicted"/>
<keyword evidence="4 6" id="KW-1133">Transmembrane helix</keyword>
<feature type="domain" description="Major facilitator superfamily (MFS) profile" evidence="7">
    <location>
        <begin position="23"/>
        <end position="396"/>
    </location>
</feature>
<evidence type="ECO:0000256" key="6">
    <source>
        <dbReference type="SAM" id="Phobius"/>
    </source>
</evidence>
<feature type="transmembrane region" description="Helical" evidence="6">
    <location>
        <begin position="21"/>
        <end position="41"/>
    </location>
</feature>
<dbReference type="EMBL" id="AP023366">
    <property type="protein sequence ID" value="BCJ87225.1"/>
    <property type="molecule type" value="Genomic_DNA"/>
</dbReference>
<keyword evidence="3 6" id="KW-0812">Transmembrane</keyword>
<dbReference type="GO" id="GO:0005886">
    <property type="term" value="C:plasma membrane"/>
    <property type="evidence" value="ECO:0007669"/>
    <property type="project" value="UniProtKB-SubCell"/>
</dbReference>
<feature type="transmembrane region" description="Helical" evidence="6">
    <location>
        <begin position="342"/>
        <end position="361"/>
    </location>
</feature>
<dbReference type="InterPro" id="IPR011701">
    <property type="entry name" value="MFS"/>
</dbReference>